<comment type="caution">
    <text evidence="1">The sequence shown here is derived from an EMBL/GenBank/DDBJ whole genome shotgun (WGS) entry which is preliminary data.</text>
</comment>
<gene>
    <name evidence="1" type="ORF">DT376_08465</name>
</gene>
<dbReference type="PANTHER" id="PTHR43628">
    <property type="entry name" value="ACTIVATOR OF C KINASE PROTEIN 1-RELATED"/>
    <property type="match status" value="1"/>
</dbReference>
<dbReference type="SUPFAM" id="SSF81901">
    <property type="entry name" value="HCP-like"/>
    <property type="match status" value="1"/>
</dbReference>
<reference evidence="1 2" key="1">
    <citation type="submission" date="2018-07" db="EMBL/GenBank/DDBJ databases">
        <title>Mechanisms of high-level aminoglycoside resistance among Gram-negative pathogens in Brazil.</title>
        <authorList>
            <person name="Ballaben A.S."/>
            <person name="Darini A.L.C."/>
            <person name="Doi Y."/>
        </authorList>
    </citation>
    <scope>NUCLEOTIDE SEQUENCE [LARGE SCALE GENOMIC DNA]</scope>
    <source>
        <strain evidence="1 2">B2-305</strain>
    </source>
</reference>
<dbReference type="Gene3D" id="1.25.40.10">
    <property type="entry name" value="Tetratricopeptide repeat domain"/>
    <property type="match status" value="1"/>
</dbReference>
<evidence type="ECO:0000313" key="2">
    <source>
        <dbReference type="Proteomes" id="UP000253594"/>
    </source>
</evidence>
<evidence type="ECO:0000313" key="1">
    <source>
        <dbReference type="EMBL" id="RCI75282.1"/>
    </source>
</evidence>
<accession>A0A367MDN3</accession>
<name>A0A367MDN3_PSEAI</name>
<dbReference type="AlphaFoldDB" id="A0A367MDN3"/>
<dbReference type="PANTHER" id="PTHR43628:SF1">
    <property type="entry name" value="CHITIN SYNTHASE REGULATORY FACTOR 2-RELATED"/>
    <property type="match status" value="1"/>
</dbReference>
<dbReference type="Pfam" id="PF08238">
    <property type="entry name" value="Sel1"/>
    <property type="match status" value="2"/>
</dbReference>
<proteinExistence type="predicted"/>
<sequence length="111" mass="11667">MRHLLLRHDALDAEGFAAQLAGTPGEVAQAILGAAREGLTEAQALLGQILLDGQGIQRDPPLARTWFTIAAERGHAMARNMLARCLEHGWGGPADPAAAAVHYRIAAQAGL</sequence>
<dbReference type="Proteomes" id="UP000253594">
    <property type="component" value="Unassembled WGS sequence"/>
</dbReference>
<feature type="non-terminal residue" evidence="1">
    <location>
        <position position="111"/>
    </location>
</feature>
<dbReference type="InterPro" id="IPR011990">
    <property type="entry name" value="TPR-like_helical_dom_sf"/>
</dbReference>
<dbReference type="InterPro" id="IPR052945">
    <property type="entry name" value="Mitotic_Regulator"/>
</dbReference>
<organism evidence="1 2">
    <name type="scientific">Pseudomonas aeruginosa</name>
    <dbReference type="NCBI Taxonomy" id="287"/>
    <lineage>
        <taxon>Bacteria</taxon>
        <taxon>Pseudomonadati</taxon>
        <taxon>Pseudomonadota</taxon>
        <taxon>Gammaproteobacteria</taxon>
        <taxon>Pseudomonadales</taxon>
        <taxon>Pseudomonadaceae</taxon>
        <taxon>Pseudomonas</taxon>
    </lineage>
</organism>
<protein>
    <submittedName>
        <fullName evidence="1">Sel1 repeat family protein</fullName>
    </submittedName>
</protein>
<dbReference type="EMBL" id="QORE01000200">
    <property type="protein sequence ID" value="RCI75282.1"/>
    <property type="molecule type" value="Genomic_DNA"/>
</dbReference>
<dbReference type="SMART" id="SM00671">
    <property type="entry name" value="SEL1"/>
    <property type="match status" value="2"/>
</dbReference>
<dbReference type="InterPro" id="IPR006597">
    <property type="entry name" value="Sel1-like"/>
</dbReference>